<dbReference type="Proteomes" id="UP000287166">
    <property type="component" value="Unassembled WGS sequence"/>
</dbReference>
<reference evidence="1 2" key="1">
    <citation type="journal article" date="2018" name="Sci. Rep.">
        <title>Genome sequence of the cauliflower mushroom Sparassis crispa (Hanabiratake) and its association with beneficial usage.</title>
        <authorList>
            <person name="Kiyama R."/>
            <person name="Furutani Y."/>
            <person name="Kawaguchi K."/>
            <person name="Nakanishi T."/>
        </authorList>
    </citation>
    <scope>NUCLEOTIDE SEQUENCE [LARGE SCALE GENOMIC DNA]</scope>
</reference>
<evidence type="ECO:0000313" key="1">
    <source>
        <dbReference type="EMBL" id="GBE85651.1"/>
    </source>
</evidence>
<accession>A0A401GTU4</accession>
<proteinExistence type="predicted"/>
<dbReference type="InParanoid" id="A0A401GTU4"/>
<keyword evidence="2" id="KW-1185">Reference proteome</keyword>
<evidence type="ECO:0000313" key="2">
    <source>
        <dbReference type="Proteomes" id="UP000287166"/>
    </source>
</evidence>
<dbReference type="EMBL" id="BFAD01000008">
    <property type="protein sequence ID" value="GBE85651.1"/>
    <property type="molecule type" value="Genomic_DNA"/>
</dbReference>
<sequence length="81" mass="9001">MLKAPCARNPLLARSKGKEEEKFLTNVIDDDDDVGLAQSGAAKEAGAHFSNKDNRRIARKIDLRILPPDAGGWNARFNRIR</sequence>
<name>A0A401GTU4_9APHY</name>
<dbReference type="RefSeq" id="XP_027616564.1">
    <property type="nucleotide sequence ID" value="XM_027760763.1"/>
</dbReference>
<organism evidence="1 2">
    <name type="scientific">Sparassis crispa</name>
    <dbReference type="NCBI Taxonomy" id="139825"/>
    <lineage>
        <taxon>Eukaryota</taxon>
        <taxon>Fungi</taxon>
        <taxon>Dikarya</taxon>
        <taxon>Basidiomycota</taxon>
        <taxon>Agaricomycotina</taxon>
        <taxon>Agaricomycetes</taxon>
        <taxon>Polyporales</taxon>
        <taxon>Sparassidaceae</taxon>
        <taxon>Sparassis</taxon>
    </lineage>
</organism>
<gene>
    <name evidence="1" type="ORF">SCP_0801710</name>
</gene>
<protein>
    <submittedName>
        <fullName evidence="1">Uncharacterized protein</fullName>
    </submittedName>
</protein>
<dbReference type="GeneID" id="38782568"/>
<comment type="caution">
    <text evidence="1">The sequence shown here is derived from an EMBL/GenBank/DDBJ whole genome shotgun (WGS) entry which is preliminary data.</text>
</comment>
<dbReference type="AlphaFoldDB" id="A0A401GTU4"/>